<organism evidence="1 2">
    <name type="scientific">Cladobotryum mycophilum</name>
    <dbReference type="NCBI Taxonomy" id="491253"/>
    <lineage>
        <taxon>Eukaryota</taxon>
        <taxon>Fungi</taxon>
        <taxon>Dikarya</taxon>
        <taxon>Ascomycota</taxon>
        <taxon>Pezizomycotina</taxon>
        <taxon>Sordariomycetes</taxon>
        <taxon>Hypocreomycetidae</taxon>
        <taxon>Hypocreales</taxon>
        <taxon>Hypocreaceae</taxon>
        <taxon>Cladobotryum</taxon>
    </lineage>
</organism>
<accession>A0ABR0SI81</accession>
<proteinExistence type="predicted"/>
<dbReference type="PANTHER" id="PTHR45588:SF1">
    <property type="entry name" value="WW DOMAIN-CONTAINING PROTEIN"/>
    <property type="match status" value="1"/>
</dbReference>
<dbReference type="InterPro" id="IPR011990">
    <property type="entry name" value="TPR-like_helical_dom_sf"/>
</dbReference>
<dbReference type="SUPFAM" id="SSF48452">
    <property type="entry name" value="TPR-like"/>
    <property type="match status" value="2"/>
</dbReference>
<sequence>MEDFNLGTHTRPIATTSVDAQRWFDMGLNWCFGFNQEAGLACFLKALTFDSNCPMAHWGVAYACGPFYNLAWHEFGEEEAAATIQLAHRHLALAREHATDPAERGLVDALAGRFLEPQPVAAEAYAAWDNEYADRLRDLHQRYPDDHDIMALFVEALITRTVRRLFDVRTGLPAPGSAVVEALAVIERSISLANETGQPQHAAIHHLNIHALEMSNEPEKALPSADILATLCPDAGHLNHMPGHIYALCGQWQQAHEASNRAIRADDLYANVPGTPKINYYLIARCHDLHLQIFACMFLGKFTHALAAADKVRGMLTEDVLRVQGRPKLARMTEAYYSMRLHVLVRFGRWQDIVEEPMPSDPNLYLVTTAMQHYARGVAFASLKRIPEAEKERTAFAESLERIPATWRYNMNPAHAILAVGAAMLAGELAYHKGHYAEAFKHLREAVQRDDDLNYCEPWPWMHPPRHPLGALLAAQGYWAEAEEVYRDDLGLSDRVQRCAQHPGNVWALRGLVECLEQRDEQDQLPGLRQKLALALTRADVPIASSCMCRNGR</sequence>
<evidence type="ECO:0000313" key="2">
    <source>
        <dbReference type="Proteomes" id="UP001338125"/>
    </source>
</evidence>
<dbReference type="Gene3D" id="1.25.40.10">
    <property type="entry name" value="Tetratricopeptide repeat domain"/>
    <property type="match status" value="1"/>
</dbReference>
<evidence type="ECO:0000313" key="1">
    <source>
        <dbReference type="EMBL" id="KAK5991729.1"/>
    </source>
</evidence>
<dbReference type="Proteomes" id="UP001338125">
    <property type="component" value="Unassembled WGS sequence"/>
</dbReference>
<dbReference type="PANTHER" id="PTHR45588">
    <property type="entry name" value="TPR DOMAIN-CONTAINING PROTEIN"/>
    <property type="match status" value="1"/>
</dbReference>
<comment type="caution">
    <text evidence="1">The sequence shown here is derived from an EMBL/GenBank/DDBJ whole genome shotgun (WGS) entry which is preliminary data.</text>
</comment>
<name>A0ABR0SI81_9HYPO</name>
<gene>
    <name evidence="1" type="ORF">PT974_07763</name>
</gene>
<keyword evidence="2" id="KW-1185">Reference proteome</keyword>
<reference evidence="1 2" key="1">
    <citation type="submission" date="2024-01" db="EMBL/GenBank/DDBJ databases">
        <title>Complete genome of Cladobotryum mycophilum ATHUM6906.</title>
        <authorList>
            <person name="Christinaki A.C."/>
            <person name="Myridakis A.I."/>
            <person name="Kouvelis V.N."/>
        </authorList>
    </citation>
    <scope>NUCLEOTIDE SEQUENCE [LARGE SCALE GENOMIC DNA]</scope>
    <source>
        <strain evidence="1 2">ATHUM6906</strain>
    </source>
</reference>
<dbReference type="EMBL" id="JAVFKD010000013">
    <property type="protein sequence ID" value="KAK5991729.1"/>
    <property type="molecule type" value="Genomic_DNA"/>
</dbReference>
<protein>
    <submittedName>
        <fullName evidence="1">Uncharacterized protein</fullName>
    </submittedName>
</protein>